<evidence type="ECO:0000256" key="1">
    <source>
        <dbReference type="SAM" id="MobiDB-lite"/>
    </source>
</evidence>
<evidence type="ECO:0000313" key="2">
    <source>
        <dbReference type="EMBL" id="RVW42761.1"/>
    </source>
</evidence>
<comment type="caution">
    <text evidence="2">The sequence shown here is derived from an EMBL/GenBank/DDBJ whole genome shotgun (WGS) entry which is preliminary data.</text>
</comment>
<protein>
    <submittedName>
        <fullName evidence="2">Uncharacterized protein</fullName>
    </submittedName>
</protein>
<feature type="region of interest" description="Disordered" evidence="1">
    <location>
        <begin position="39"/>
        <end position="59"/>
    </location>
</feature>
<dbReference type="EMBL" id="QGNW01001393">
    <property type="protein sequence ID" value="RVW42761.1"/>
    <property type="molecule type" value="Genomic_DNA"/>
</dbReference>
<sequence length="183" mass="20458">MGAFLNSALKRRAHHCRNSPPLLRLTVWYIYIHHRHQSSSSSRSNIHHSHGDPPTMRKNHQTPIFLENRRSHRHHNSFSGFLSAISTSQRRCTSHYRRPNLTWTKTPPMASAAITTIAATTALPETESGIAIQSRGTMIASERKSLNPSKNRIANALTSATFPTMRSPLPATLLHSSLTAVQI</sequence>
<reference evidence="2 3" key="1">
    <citation type="journal article" date="2018" name="PLoS Genet.">
        <title>Population sequencing reveals clonal diversity and ancestral inbreeding in the grapevine cultivar Chardonnay.</title>
        <authorList>
            <person name="Roach M.J."/>
            <person name="Johnson D.L."/>
            <person name="Bohlmann J."/>
            <person name="van Vuuren H.J."/>
            <person name="Jones S.J."/>
            <person name="Pretorius I.S."/>
            <person name="Schmidt S.A."/>
            <person name="Borneman A.R."/>
        </authorList>
    </citation>
    <scope>NUCLEOTIDE SEQUENCE [LARGE SCALE GENOMIC DNA]</scope>
    <source>
        <strain evidence="3">cv. Chardonnay</strain>
        <tissue evidence="2">Leaf</tissue>
    </source>
</reference>
<accession>A0A438E4T7</accession>
<name>A0A438E4T7_VITVI</name>
<gene>
    <name evidence="2" type="ORF">CK203_079960</name>
</gene>
<proteinExistence type="predicted"/>
<evidence type="ECO:0000313" key="3">
    <source>
        <dbReference type="Proteomes" id="UP000288805"/>
    </source>
</evidence>
<dbReference type="AlphaFoldDB" id="A0A438E4T7"/>
<organism evidence="2 3">
    <name type="scientific">Vitis vinifera</name>
    <name type="common">Grape</name>
    <dbReference type="NCBI Taxonomy" id="29760"/>
    <lineage>
        <taxon>Eukaryota</taxon>
        <taxon>Viridiplantae</taxon>
        <taxon>Streptophyta</taxon>
        <taxon>Embryophyta</taxon>
        <taxon>Tracheophyta</taxon>
        <taxon>Spermatophyta</taxon>
        <taxon>Magnoliopsida</taxon>
        <taxon>eudicotyledons</taxon>
        <taxon>Gunneridae</taxon>
        <taxon>Pentapetalae</taxon>
        <taxon>rosids</taxon>
        <taxon>Vitales</taxon>
        <taxon>Vitaceae</taxon>
        <taxon>Viteae</taxon>
        <taxon>Vitis</taxon>
    </lineage>
</organism>
<dbReference type="Proteomes" id="UP000288805">
    <property type="component" value="Unassembled WGS sequence"/>
</dbReference>